<proteinExistence type="predicted"/>
<reference evidence="1 2" key="1">
    <citation type="submission" date="2013-09" db="EMBL/GenBank/DDBJ databases">
        <title>High correlation between genotypes and phenotypes of environmental bacteria Comamonas testosteroni strains.</title>
        <authorList>
            <person name="Liu L."/>
            <person name="Zhu W."/>
            <person name="Xia X."/>
            <person name="Xu B."/>
            <person name="Luo M."/>
            <person name="Wang G."/>
        </authorList>
    </citation>
    <scope>NUCLEOTIDE SEQUENCE [LARGE SCALE GENOMIC DNA]</scope>
    <source>
        <strain evidence="1 2">JL40</strain>
    </source>
</reference>
<accession>A0A096FCT9</accession>
<sequence length="62" mass="6917">MARKRLEAGAVVELKETMRMHQDAARPVATDRALLQRCQQLVAAWEVTDQTLCGSSFLRGVC</sequence>
<comment type="caution">
    <text evidence="1">The sequence shown here is derived from an EMBL/GenBank/DDBJ whole genome shotgun (WGS) entry which is preliminary data.</text>
</comment>
<dbReference type="Proteomes" id="UP000029553">
    <property type="component" value="Unassembled WGS sequence"/>
</dbReference>
<name>A0A096FCT9_COMTE</name>
<gene>
    <name evidence="1" type="ORF">P353_18160</name>
</gene>
<evidence type="ECO:0000313" key="1">
    <source>
        <dbReference type="EMBL" id="KGH27548.1"/>
    </source>
</evidence>
<evidence type="ECO:0000313" key="2">
    <source>
        <dbReference type="Proteomes" id="UP000029553"/>
    </source>
</evidence>
<dbReference type="EMBL" id="AWOR01000059">
    <property type="protein sequence ID" value="KGH27548.1"/>
    <property type="molecule type" value="Genomic_DNA"/>
</dbReference>
<organism evidence="1 2">
    <name type="scientific">Comamonas testosteroni</name>
    <name type="common">Pseudomonas testosteroni</name>
    <dbReference type="NCBI Taxonomy" id="285"/>
    <lineage>
        <taxon>Bacteria</taxon>
        <taxon>Pseudomonadati</taxon>
        <taxon>Pseudomonadota</taxon>
        <taxon>Betaproteobacteria</taxon>
        <taxon>Burkholderiales</taxon>
        <taxon>Comamonadaceae</taxon>
        <taxon>Comamonas</taxon>
    </lineage>
</organism>
<dbReference type="AlphaFoldDB" id="A0A096FCT9"/>
<protein>
    <submittedName>
        <fullName evidence="1">Uncharacterized protein</fullName>
    </submittedName>
</protein>